<protein>
    <submittedName>
        <fullName evidence="1">Unannotated protein</fullName>
    </submittedName>
</protein>
<sequence>MQVQLYPTMIPLNQGNALETTTVTSATLTISARTATGAGAFTITGTGFTNIELVTIGGAPLSGSNYTRVSETTLNLSGVSSFMGPLLIRLADGQESVLFQFNWS</sequence>
<name>A0A6J6EHJ3_9ZZZZ</name>
<accession>A0A6J6EHJ3</accession>
<reference evidence="1" key="1">
    <citation type="submission" date="2020-05" db="EMBL/GenBank/DDBJ databases">
        <authorList>
            <person name="Chiriac C."/>
            <person name="Salcher M."/>
            <person name="Ghai R."/>
            <person name="Kavagutti S V."/>
        </authorList>
    </citation>
    <scope>NUCLEOTIDE SEQUENCE</scope>
</reference>
<dbReference type="AlphaFoldDB" id="A0A6J6EHJ3"/>
<dbReference type="EMBL" id="CAEZTV010000007">
    <property type="protein sequence ID" value="CAB4573813.1"/>
    <property type="molecule type" value="Genomic_DNA"/>
</dbReference>
<gene>
    <name evidence="1" type="ORF">UFOPK1747_00137</name>
</gene>
<proteinExistence type="predicted"/>
<evidence type="ECO:0000313" key="1">
    <source>
        <dbReference type="EMBL" id="CAB4573813.1"/>
    </source>
</evidence>
<organism evidence="1">
    <name type="scientific">freshwater metagenome</name>
    <dbReference type="NCBI Taxonomy" id="449393"/>
    <lineage>
        <taxon>unclassified sequences</taxon>
        <taxon>metagenomes</taxon>
        <taxon>ecological metagenomes</taxon>
    </lineage>
</organism>